<evidence type="ECO:0000259" key="2">
    <source>
        <dbReference type="PROSITE" id="PS50887"/>
    </source>
</evidence>
<evidence type="ECO:0000313" key="4">
    <source>
        <dbReference type="Proteomes" id="UP000064201"/>
    </source>
</evidence>
<feature type="transmembrane region" description="Helical" evidence="1">
    <location>
        <begin position="197"/>
        <end position="215"/>
    </location>
</feature>
<sequence length="397" mass="44040">MQFSQKVQRISGRLLNAITVAFVVLLAGMIVIVGNSLWQNQRLLDELRHITEERGQRIQLASDLLEAAYNRHQTMVNQVITDDPFERDDLMMAYHRWGNRVGEVRAALNEHVTEDAARARLEEQDALIPEIVRLQDQVVDLAAREELEPAMAILSERLFDLDREFDSSIEALRAHERAQMEAAAERAGEVGAHTQRFMLVFGGGGVVFALALILLTRRTLVTMHHDLREQASQLDEAGRQLQHEASHDPLTGLPNRRAFYKRLQDAIAWSQRTGEAFSVGFIDLDQFKPVNDRFGHAAGDELLGVVARRLEEALSEPACVARVGGDEFAVLLFGEHSTEAEGKRLQAAVSRPVRLAAGEVTLAMTLGWASGPGDGDPDELLGRADRAMYGLKAGRGT</sequence>
<keyword evidence="1" id="KW-1133">Transmembrane helix</keyword>
<dbReference type="RefSeq" id="WP_047250765.1">
    <property type="nucleotide sequence ID" value="NZ_CP011367.1"/>
</dbReference>
<dbReference type="AlphaFoldDB" id="A0A0G3FZH5"/>
<name>A0A0G3FZH5_9GAMM</name>
<dbReference type="STRING" id="106634.TVD_02870"/>
<dbReference type="Gene3D" id="3.30.70.270">
    <property type="match status" value="1"/>
</dbReference>
<dbReference type="CDD" id="cd19411">
    <property type="entry name" value="MCP2201-like_sensor"/>
    <property type="match status" value="1"/>
</dbReference>
<dbReference type="Pfam" id="PF00990">
    <property type="entry name" value="GGDEF"/>
    <property type="match status" value="1"/>
</dbReference>
<dbReference type="Proteomes" id="UP000064201">
    <property type="component" value="Chromosome"/>
</dbReference>
<dbReference type="SUPFAM" id="SSF55073">
    <property type="entry name" value="Nucleotide cyclase"/>
    <property type="match status" value="1"/>
</dbReference>
<protein>
    <recommendedName>
        <fullName evidence="2">GGDEF domain-containing protein</fullName>
    </recommendedName>
</protein>
<evidence type="ECO:0000256" key="1">
    <source>
        <dbReference type="SAM" id="Phobius"/>
    </source>
</evidence>
<keyword evidence="4" id="KW-1185">Reference proteome</keyword>
<dbReference type="InterPro" id="IPR000160">
    <property type="entry name" value="GGDEF_dom"/>
</dbReference>
<dbReference type="InterPro" id="IPR029787">
    <property type="entry name" value="Nucleotide_cyclase"/>
</dbReference>
<feature type="domain" description="GGDEF" evidence="2">
    <location>
        <begin position="275"/>
        <end position="397"/>
    </location>
</feature>
<accession>A0A0G3FZH5</accession>
<reference evidence="3 4" key="1">
    <citation type="submission" date="2015-04" db="EMBL/GenBank/DDBJ databases">
        <title>Complete Sequence for the Genome of the Thioalkalivibrio versutus D301.</title>
        <authorList>
            <person name="Mu T."/>
            <person name="Zhou J."/>
            <person name="Xu X."/>
        </authorList>
    </citation>
    <scope>NUCLEOTIDE SEQUENCE [LARGE SCALE GENOMIC DNA]</scope>
    <source>
        <strain evidence="3 4">D301</strain>
    </source>
</reference>
<dbReference type="SMART" id="SM00267">
    <property type="entry name" value="GGDEF"/>
    <property type="match status" value="1"/>
</dbReference>
<dbReference type="InterPro" id="IPR047347">
    <property type="entry name" value="YvaQ-like_sensor"/>
</dbReference>
<keyword evidence="1" id="KW-0812">Transmembrane</keyword>
<evidence type="ECO:0000313" key="3">
    <source>
        <dbReference type="EMBL" id="AKJ94380.1"/>
    </source>
</evidence>
<dbReference type="PATRIC" id="fig|106634.4.peg.581"/>
<dbReference type="PANTHER" id="PTHR46663">
    <property type="entry name" value="DIGUANYLATE CYCLASE DGCT-RELATED"/>
    <property type="match status" value="1"/>
</dbReference>
<keyword evidence="1" id="KW-0472">Membrane</keyword>
<gene>
    <name evidence="3" type="ORF">TVD_02870</name>
</gene>
<organism evidence="3 4">
    <name type="scientific">Thioalkalivibrio versutus</name>
    <dbReference type="NCBI Taxonomy" id="106634"/>
    <lineage>
        <taxon>Bacteria</taxon>
        <taxon>Pseudomonadati</taxon>
        <taxon>Pseudomonadota</taxon>
        <taxon>Gammaproteobacteria</taxon>
        <taxon>Chromatiales</taxon>
        <taxon>Ectothiorhodospiraceae</taxon>
        <taxon>Thioalkalivibrio</taxon>
    </lineage>
</organism>
<dbReference type="EMBL" id="CP011367">
    <property type="protein sequence ID" value="AKJ94380.1"/>
    <property type="molecule type" value="Genomic_DNA"/>
</dbReference>
<dbReference type="OrthoDB" id="9812260at2"/>
<dbReference type="CDD" id="cd01949">
    <property type="entry name" value="GGDEF"/>
    <property type="match status" value="1"/>
</dbReference>
<dbReference type="PANTHER" id="PTHR46663:SF4">
    <property type="entry name" value="DIGUANYLATE CYCLASE DGCT-RELATED"/>
    <property type="match status" value="1"/>
</dbReference>
<dbReference type="KEGG" id="tvr:TVD_02870"/>
<dbReference type="InterPro" id="IPR043128">
    <property type="entry name" value="Rev_trsase/Diguanyl_cyclase"/>
</dbReference>
<dbReference type="InterPro" id="IPR052163">
    <property type="entry name" value="DGC-Regulatory_Protein"/>
</dbReference>
<dbReference type="PROSITE" id="PS50887">
    <property type="entry name" value="GGDEF"/>
    <property type="match status" value="1"/>
</dbReference>
<dbReference type="NCBIfam" id="TIGR00254">
    <property type="entry name" value="GGDEF"/>
    <property type="match status" value="1"/>
</dbReference>
<proteinExistence type="predicted"/>
<feature type="transmembrane region" description="Helical" evidence="1">
    <location>
        <begin position="14"/>
        <end position="38"/>
    </location>
</feature>